<reference evidence="5 6" key="1">
    <citation type="journal article" date="2018" name="PLoS Genet.">
        <title>Population sequencing reveals clonal diversity and ancestral inbreeding in the grapevine cultivar Chardonnay.</title>
        <authorList>
            <person name="Roach M.J."/>
            <person name="Johnson D.L."/>
            <person name="Bohlmann J."/>
            <person name="van Vuuren H.J."/>
            <person name="Jones S.J."/>
            <person name="Pretorius I.S."/>
            <person name="Schmidt S.A."/>
            <person name="Borneman A.R."/>
        </authorList>
    </citation>
    <scope>NUCLEOTIDE SEQUENCE [LARGE SCALE GENOMIC DNA]</scope>
    <source>
        <strain evidence="6">cv. Chardonnay</strain>
        <tissue evidence="5">Leaf</tissue>
    </source>
</reference>
<feature type="binding site" description="axial binding residue" evidence="4">
    <location>
        <position position="89"/>
    </location>
    <ligand>
        <name>heme</name>
        <dbReference type="ChEBI" id="CHEBI:30413"/>
    </ligand>
    <ligandPart>
        <name>Fe</name>
        <dbReference type="ChEBI" id="CHEBI:18248"/>
    </ligandPart>
</feature>
<proteinExistence type="inferred from homology"/>
<dbReference type="EMBL" id="QGNW01000122">
    <property type="protein sequence ID" value="RVW94331.1"/>
    <property type="molecule type" value="Genomic_DNA"/>
</dbReference>
<dbReference type="GO" id="GO:0005506">
    <property type="term" value="F:iron ion binding"/>
    <property type="evidence" value="ECO:0007669"/>
    <property type="project" value="InterPro"/>
</dbReference>
<evidence type="ECO:0000256" key="1">
    <source>
        <dbReference type="ARBA" id="ARBA00010617"/>
    </source>
</evidence>
<evidence type="ECO:0000256" key="4">
    <source>
        <dbReference type="PIRSR" id="PIRSR602403-1"/>
    </source>
</evidence>
<protein>
    <submittedName>
        <fullName evidence="5">Cytochrome P450 716B2</fullName>
    </submittedName>
</protein>
<dbReference type="Proteomes" id="UP000288805">
    <property type="component" value="Unassembled WGS sequence"/>
</dbReference>
<dbReference type="Gene3D" id="1.10.630.10">
    <property type="entry name" value="Cytochrome P450"/>
    <property type="match status" value="1"/>
</dbReference>
<dbReference type="AlphaFoldDB" id="A0A438ICA5"/>
<dbReference type="PANTHER" id="PTHR24286:SF88">
    <property type="entry name" value="BETA-AMYRIN 28-OXIDASE-LIKE"/>
    <property type="match status" value="1"/>
</dbReference>
<comment type="cofactor">
    <cofactor evidence="4">
        <name>heme</name>
        <dbReference type="ChEBI" id="CHEBI:30413"/>
    </cofactor>
</comment>
<dbReference type="PRINTS" id="PR00465">
    <property type="entry name" value="EP450IV"/>
</dbReference>
<comment type="caution">
    <text evidence="5">The sequence shown here is derived from an EMBL/GenBank/DDBJ whole genome shotgun (WGS) entry which is preliminary data.</text>
</comment>
<keyword evidence="4" id="KW-0349">Heme</keyword>
<dbReference type="GO" id="GO:0004497">
    <property type="term" value="F:monooxygenase activity"/>
    <property type="evidence" value="ECO:0007669"/>
    <property type="project" value="InterPro"/>
</dbReference>
<dbReference type="GO" id="GO:0016705">
    <property type="term" value="F:oxidoreductase activity, acting on paired donors, with incorporation or reduction of molecular oxygen"/>
    <property type="evidence" value="ECO:0007669"/>
    <property type="project" value="InterPro"/>
</dbReference>
<evidence type="ECO:0000256" key="2">
    <source>
        <dbReference type="ARBA" id="ARBA00022723"/>
    </source>
</evidence>
<dbReference type="InterPro" id="IPR001128">
    <property type="entry name" value="Cyt_P450"/>
</dbReference>
<dbReference type="Pfam" id="PF00067">
    <property type="entry name" value="p450"/>
    <property type="match status" value="1"/>
</dbReference>
<dbReference type="InterPro" id="IPR036396">
    <property type="entry name" value="Cyt_P450_sf"/>
</dbReference>
<comment type="similarity">
    <text evidence="1">Belongs to the cytochrome P450 family.</text>
</comment>
<keyword evidence="2 4" id="KW-0479">Metal-binding</keyword>
<organism evidence="5 6">
    <name type="scientific">Vitis vinifera</name>
    <name type="common">Grape</name>
    <dbReference type="NCBI Taxonomy" id="29760"/>
    <lineage>
        <taxon>Eukaryota</taxon>
        <taxon>Viridiplantae</taxon>
        <taxon>Streptophyta</taxon>
        <taxon>Embryophyta</taxon>
        <taxon>Tracheophyta</taxon>
        <taxon>Spermatophyta</taxon>
        <taxon>Magnoliopsida</taxon>
        <taxon>eudicotyledons</taxon>
        <taxon>Gunneridae</taxon>
        <taxon>Pentapetalae</taxon>
        <taxon>rosids</taxon>
        <taxon>Vitales</taxon>
        <taxon>Vitaceae</taxon>
        <taxon>Viteae</taxon>
        <taxon>Vitis</taxon>
    </lineage>
</organism>
<dbReference type="PANTHER" id="PTHR24286">
    <property type="entry name" value="CYTOCHROME P450 26"/>
    <property type="match status" value="1"/>
</dbReference>
<evidence type="ECO:0000256" key="3">
    <source>
        <dbReference type="ARBA" id="ARBA00023004"/>
    </source>
</evidence>
<dbReference type="SUPFAM" id="SSF48264">
    <property type="entry name" value="Cytochrome P450"/>
    <property type="match status" value="1"/>
</dbReference>
<evidence type="ECO:0000313" key="6">
    <source>
        <dbReference type="Proteomes" id="UP000288805"/>
    </source>
</evidence>
<accession>A0A438ICA5</accession>
<gene>
    <name evidence="5" type="primary">CYP716B2_2</name>
    <name evidence="5" type="ORF">CK203_037843</name>
</gene>
<sequence length="108" mass="12379">MKYSWNVVSKVMRLVPPLQGTFREAIKEFTYEGFTIPKEWKVYWTVSNTNKNPAYFPNSESFDPVRLEEGNGVQTPYTYVPFGGGPSLCPGKEYARVAILTFIHHVVK</sequence>
<name>A0A438ICA5_VITVI</name>
<dbReference type="InterPro" id="IPR002403">
    <property type="entry name" value="Cyt_P450_E_grp-IV"/>
</dbReference>
<evidence type="ECO:0000313" key="5">
    <source>
        <dbReference type="EMBL" id="RVW94331.1"/>
    </source>
</evidence>
<keyword evidence="3 4" id="KW-0408">Iron</keyword>
<dbReference type="GO" id="GO:0020037">
    <property type="term" value="F:heme binding"/>
    <property type="evidence" value="ECO:0007669"/>
    <property type="project" value="InterPro"/>
</dbReference>